<dbReference type="GO" id="GO:0004493">
    <property type="term" value="F:methylmalonyl-CoA epimerase activity"/>
    <property type="evidence" value="ECO:0007669"/>
    <property type="project" value="UniProtKB-EC"/>
</dbReference>
<reference evidence="2 3" key="1">
    <citation type="submission" date="2020-08" db="EMBL/GenBank/DDBJ databases">
        <title>Genomic Encyclopedia of Type Strains, Phase IV (KMG-IV): sequencing the most valuable type-strain genomes for metagenomic binning, comparative biology and taxonomic classification.</title>
        <authorList>
            <person name="Goeker M."/>
        </authorList>
    </citation>
    <scope>NUCLEOTIDE SEQUENCE [LARGE SCALE GENOMIC DNA]</scope>
    <source>
        <strain evidence="2 3">DSM 25622</strain>
    </source>
</reference>
<gene>
    <name evidence="2" type="ORF">FHS87_001325</name>
</gene>
<dbReference type="Gene3D" id="3.10.180.10">
    <property type="entry name" value="2,3-Dihydroxybiphenyl 1,2-Dioxygenase, domain 1"/>
    <property type="match status" value="1"/>
</dbReference>
<keyword evidence="2" id="KW-0413">Isomerase</keyword>
<feature type="domain" description="VOC" evidence="1">
    <location>
        <begin position="2"/>
        <end position="131"/>
    </location>
</feature>
<dbReference type="RefSeq" id="WP_184515218.1">
    <property type="nucleotide sequence ID" value="NZ_JACIJD010000005.1"/>
</dbReference>
<sequence length="147" mass="16356">MQFDHIGVVVKTLRHGRTMLGPALQITEWTREWEDPVNKVFVQFGYDRSGVCYELIAPLGEGSPVALALKTKSRLLNHVAYLVEDLAAEGERMRESRCFPIAEPSPAIAYGGRNIQFFMSPANIIIELIEAAGHRHEILPAEEPATA</sequence>
<dbReference type="PROSITE" id="PS51819">
    <property type="entry name" value="VOC"/>
    <property type="match status" value="1"/>
</dbReference>
<evidence type="ECO:0000259" key="1">
    <source>
        <dbReference type="PROSITE" id="PS51819"/>
    </source>
</evidence>
<dbReference type="Proteomes" id="UP000580654">
    <property type="component" value="Unassembled WGS sequence"/>
</dbReference>
<proteinExistence type="predicted"/>
<evidence type="ECO:0000313" key="2">
    <source>
        <dbReference type="EMBL" id="MBB5693296.1"/>
    </source>
</evidence>
<dbReference type="SUPFAM" id="SSF54593">
    <property type="entry name" value="Glyoxalase/Bleomycin resistance protein/Dihydroxybiphenyl dioxygenase"/>
    <property type="match status" value="1"/>
</dbReference>
<comment type="caution">
    <text evidence="2">The sequence shown here is derived from an EMBL/GenBank/DDBJ whole genome shotgun (WGS) entry which is preliminary data.</text>
</comment>
<dbReference type="InterPro" id="IPR029068">
    <property type="entry name" value="Glyas_Bleomycin-R_OHBP_Dase"/>
</dbReference>
<protein>
    <submittedName>
        <fullName evidence="2">Methylmalonyl-CoA/ethylmalonyl-CoA epimerase</fullName>
        <ecNumber evidence="2">5.1.99.1</ecNumber>
    </submittedName>
</protein>
<dbReference type="AlphaFoldDB" id="A0A840XZJ3"/>
<name>A0A840XZJ3_9PROT</name>
<keyword evidence="3" id="KW-1185">Reference proteome</keyword>
<dbReference type="EC" id="5.1.99.1" evidence="2"/>
<organism evidence="2 3">
    <name type="scientific">Muricoccus pecuniae</name>
    <dbReference type="NCBI Taxonomy" id="693023"/>
    <lineage>
        <taxon>Bacteria</taxon>
        <taxon>Pseudomonadati</taxon>
        <taxon>Pseudomonadota</taxon>
        <taxon>Alphaproteobacteria</taxon>
        <taxon>Acetobacterales</taxon>
        <taxon>Roseomonadaceae</taxon>
        <taxon>Muricoccus</taxon>
    </lineage>
</organism>
<evidence type="ECO:0000313" key="3">
    <source>
        <dbReference type="Proteomes" id="UP000580654"/>
    </source>
</evidence>
<dbReference type="InterPro" id="IPR037523">
    <property type="entry name" value="VOC_core"/>
</dbReference>
<accession>A0A840XZJ3</accession>
<dbReference type="Pfam" id="PF13669">
    <property type="entry name" value="Glyoxalase_4"/>
    <property type="match status" value="1"/>
</dbReference>
<dbReference type="EMBL" id="JACIJD010000005">
    <property type="protein sequence ID" value="MBB5693296.1"/>
    <property type="molecule type" value="Genomic_DNA"/>
</dbReference>